<name>A0A2M6T0Z1_9BACT</name>
<evidence type="ECO:0000313" key="2">
    <source>
        <dbReference type="Proteomes" id="UP000229390"/>
    </source>
</evidence>
<dbReference type="AlphaFoldDB" id="A0A2M6T0Z1"/>
<reference evidence="2" key="1">
    <citation type="submission" date="2017-09" db="EMBL/GenBank/DDBJ databases">
        <title>Depth-based differentiation of microbial function through sediment-hosted aquifers and enrichment of novel symbionts in the deep terrestrial subsurface.</title>
        <authorList>
            <person name="Probst A.J."/>
            <person name="Ladd B."/>
            <person name="Jarett J.K."/>
            <person name="Geller-Mcgrath D.E."/>
            <person name="Sieber C.M.K."/>
            <person name="Emerson J.B."/>
            <person name="Anantharaman K."/>
            <person name="Thomas B.C."/>
            <person name="Malmstrom R."/>
            <person name="Stieglmeier M."/>
            <person name="Klingl A."/>
            <person name="Woyke T."/>
            <person name="Ryan C.M."/>
            <person name="Banfield J.F."/>
        </authorList>
    </citation>
    <scope>NUCLEOTIDE SEQUENCE [LARGE SCALE GENOMIC DNA]</scope>
</reference>
<protein>
    <submittedName>
        <fullName evidence="1">Uncharacterized protein</fullName>
    </submittedName>
</protein>
<gene>
    <name evidence="1" type="ORF">COT34_02120</name>
</gene>
<organism evidence="1 2">
    <name type="scientific">Candidatus Nealsonbacteria bacterium CG08_land_8_20_14_0_20_43_11</name>
    <dbReference type="NCBI Taxonomy" id="1974706"/>
    <lineage>
        <taxon>Bacteria</taxon>
        <taxon>Candidatus Nealsoniibacteriota</taxon>
    </lineage>
</organism>
<sequence>MVTEFLNRKVPSVVAVILILFAAVPGVFVATSRLADFPTTVPIILISGREEMAENGDSKEAIKINFVKIGNLVKHGDNWVLVYEEAEQPVLTAPLSFSRQSLCVREEKTTSCGEFVLDIGERVKIEGEEKQGQVLVVELTVVK</sequence>
<dbReference type="Proteomes" id="UP000229390">
    <property type="component" value="Unassembled WGS sequence"/>
</dbReference>
<dbReference type="EMBL" id="PEYE01000035">
    <property type="protein sequence ID" value="PIS38766.1"/>
    <property type="molecule type" value="Genomic_DNA"/>
</dbReference>
<accession>A0A2M6T0Z1</accession>
<proteinExistence type="predicted"/>
<comment type="caution">
    <text evidence="1">The sequence shown here is derived from an EMBL/GenBank/DDBJ whole genome shotgun (WGS) entry which is preliminary data.</text>
</comment>
<evidence type="ECO:0000313" key="1">
    <source>
        <dbReference type="EMBL" id="PIS38766.1"/>
    </source>
</evidence>